<evidence type="ECO:0000256" key="12">
    <source>
        <dbReference type="SAM" id="SignalP"/>
    </source>
</evidence>
<keyword evidence="8 11" id="KW-1133">Transmembrane helix</keyword>
<feature type="domain" description="EMC1 first beta-propeller" evidence="14">
    <location>
        <begin position="30"/>
        <end position="225"/>
    </location>
</feature>
<feature type="transmembrane region" description="Helical" evidence="11">
    <location>
        <begin position="992"/>
        <end position="1010"/>
    </location>
</feature>
<evidence type="ECO:0000256" key="7">
    <source>
        <dbReference type="ARBA" id="ARBA00022824"/>
    </source>
</evidence>
<keyword evidence="7" id="KW-0256">Endoplasmic reticulum</keyword>
<dbReference type="Proteomes" id="UP000092666">
    <property type="component" value="Unassembled WGS sequence"/>
</dbReference>
<evidence type="ECO:0000256" key="3">
    <source>
        <dbReference type="ARBA" id="ARBA00011276"/>
    </source>
</evidence>
<evidence type="ECO:0000256" key="4">
    <source>
        <dbReference type="ARBA" id="ARBA00020824"/>
    </source>
</evidence>
<reference evidence="15 16" key="1">
    <citation type="submission" date="2013-07" db="EMBL/GenBank/DDBJ databases">
        <title>The Genome Sequence of Cryptococcus heveanensis BCC8398.</title>
        <authorList>
            <consortium name="The Broad Institute Genome Sequencing Platform"/>
            <person name="Cuomo C."/>
            <person name="Litvintseva A."/>
            <person name="Chen Y."/>
            <person name="Heitman J."/>
            <person name="Sun S."/>
            <person name="Springer D."/>
            <person name="Dromer F."/>
            <person name="Young S.K."/>
            <person name="Zeng Q."/>
            <person name="Gargeya S."/>
            <person name="Fitzgerald M."/>
            <person name="Abouelleil A."/>
            <person name="Alvarado L."/>
            <person name="Berlin A.M."/>
            <person name="Chapman S.B."/>
            <person name="Dewar J."/>
            <person name="Goldberg J."/>
            <person name="Griggs A."/>
            <person name="Gujja S."/>
            <person name="Hansen M."/>
            <person name="Howarth C."/>
            <person name="Imamovic A."/>
            <person name="Larimer J."/>
            <person name="McCowan C."/>
            <person name="Murphy C."/>
            <person name="Pearson M."/>
            <person name="Priest M."/>
            <person name="Roberts A."/>
            <person name="Saif S."/>
            <person name="Shea T."/>
            <person name="Sykes S."/>
            <person name="Wortman J."/>
            <person name="Nusbaum C."/>
            <person name="Birren B."/>
        </authorList>
    </citation>
    <scope>NUCLEOTIDE SEQUENCE [LARGE SCALE GENOMIC DNA]</scope>
    <source>
        <strain evidence="15 16">BCC8398</strain>
    </source>
</reference>
<comment type="similarity">
    <text evidence="2">Belongs to the EMC1 family.</text>
</comment>
<comment type="subcellular location">
    <subcellularLocation>
        <location evidence="1">Endoplasmic reticulum membrane</location>
        <topology evidence="1">Single-pass type I membrane protein</topology>
    </subcellularLocation>
</comment>
<evidence type="ECO:0000256" key="1">
    <source>
        <dbReference type="ARBA" id="ARBA00004115"/>
    </source>
</evidence>
<gene>
    <name evidence="15" type="ORF">I316_04366</name>
</gene>
<evidence type="ECO:0000313" key="16">
    <source>
        <dbReference type="Proteomes" id="UP000092666"/>
    </source>
</evidence>
<evidence type="ECO:0000259" key="14">
    <source>
        <dbReference type="Pfam" id="PF25293"/>
    </source>
</evidence>
<keyword evidence="16" id="KW-1185">Reference proteome</keyword>
<proteinExistence type="inferred from homology"/>
<dbReference type="PANTHER" id="PTHR21573:SF0">
    <property type="entry name" value="ER MEMBRANE PROTEIN COMPLEX SUBUNIT 1"/>
    <property type="match status" value="1"/>
</dbReference>
<comment type="subunit">
    <text evidence="3">Component of the ER membrane protein complex (EMC).</text>
</comment>
<organism evidence="15 16">
    <name type="scientific">Kwoniella heveanensis BCC8398</name>
    <dbReference type="NCBI Taxonomy" id="1296120"/>
    <lineage>
        <taxon>Eukaryota</taxon>
        <taxon>Fungi</taxon>
        <taxon>Dikarya</taxon>
        <taxon>Basidiomycota</taxon>
        <taxon>Agaricomycotina</taxon>
        <taxon>Tremellomycetes</taxon>
        <taxon>Tremellales</taxon>
        <taxon>Cryptococcaceae</taxon>
        <taxon>Kwoniella</taxon>
    </lineage>
</organism>
<dbReference type="PANTHER" id="PTHR21573">
    <property type="entry name" value="ER MEMBRANE PROTEIN COMPLEX SUBUNIT 1"/>
    <property type="match status" value="1"/>
</dbReference>
<keyword evidence="6 12" id="KW-0732">Signal</keyword>
<dbReference type="Gene3D" id="2.130.10.10">
    <property type="entry name" value="YVTN repeat-like/Quinoprotein amine dehydrogenase"/>
    <property type="match status" value="1"/>
</dbReference>
<dbReference type="AlphaFoldDB" id="A0A1B9GSG9"/>
<reference evidence="16" key="2">
    <citation type="submission" date="2013-12" db="EMBL/GenBank/DDBJ databases">
        <title>Evolution of pathogenesis and genome organization in the Tremellales.</title>
        <authorList>
            <person name="Cuomo C."/>
            <person name="Litvintseva A."/>
            <person name="Heitman J."/>
            <person name="Chen Y."/>
            <person name="Sun S."/>
            <person name="Springer D."/>
            <person name="Dromer F."/>
            <person name="Young S."/>
            <person name="Zeng Q."/>
            <person name="Chapman S."/>
            <person name="Gujja S."/>
            <person name="Saif S."/>
            <person name="Birren B."/>
        </authorList>
    </citation>
    <scope>NUCLEOTIDE SEQUENCE [LARGE SCALE GENOMIC DNA]</scope>
    <source>
        <strain evidence="16">BCC8398</strain>
    </source>
</reference>
<evidence type="ECO:0000256" key="5">
    <source>
        <dbReference type="ARBA" id="ARBA00022692"/>
    </source>
</evidence>
<evidence type="ECO:0000256" key="2">
    <source>
        <dbReference type="ARBA" id="ARBA00007904"/>
    </source>
</evidence>
<feature type="signal peptide" evidence="12">
    <location>
        <begin position="1"/>
        <end position="30"/>
    </location>
</feature>
<keyword evidence="9 11" id="KW-0472">Membrane</keyword>
<dbReference type="GO" id="GO:0034975">
    <property type="term" value="P:protein folding in endoplasmic reticulum"/>
    <property type="evidence" value="ECO:0007669"/>
    <property type="project" value="TreeGrafter"/>
</dbReference>
<dbReference type="EMBL" id="KI669502">
    <property type="protein sequence ID" value="OCF34020.1"/>
    <property type="molecule type" value="Genomic_DNA"/>
</dbReference>
<dbReference type="SUPFAM" id="SSF50998">
    <property type="entry name" value="Quinoprotein alcohol dehydrogenase-like"/>
    <property type="match status" value="2"/>
</dbReference>
<evidence type="ECO:0000256" key="6">
    <source>
        <dbReference type="ARBA" id="ARBA00022729"/>
    </source>
</evidence>
<accession>A0A1B9GSG9</accession>
<evidence type="ECO:0000313" key="15">
    <source>
        <dbReference type="EMBL" id="OCF34020.1"/>
    </source>
</evidence>
<dbReference type="STRING" id="1296120.A0A1B9GSG9"/>
<dbReference type="GO" id="GO:0072546">
    <property type="term" value="C:EMC complex"/>
    <property type="evidence" value="ECO:0007669"/>
    <property type="project" value="InterPro"/>
</dbReference>
<evidence type="ECO:0000256" key="10">
    <source>
        <dbReference type="ARBA" id="ARBA00023180"/>
    </source>
</evidence>
<dbReference type="InterPro" id="IPR026895">
    <property type="entry name" value="EMC1"/>
</dbReference>
<feature type="chain" id="PRO_5008627298" description="ER membrane protein complex subunit 1" evidence="12">
    <location>
        <begin position="31"/>
        <end position="1020"/>
    </location>
</feature>
<name>A0A1B9GSG9_9TREE</name>
<dbReference type="OrthoDB" id="28092at2759"/>
<dbReference type="InterPro" id="IPR058545">
    <property type="entry name" value="Beta-prop_EMC1_1st"/>
</dbReference>
<sequence length="1020" mass="109773">MVRLYSPSSGFGLIFALLIGLLSVSVSVSALQADLAGIVDWHKPLIGAPLLQPTPPVIVQTAPSNGDVNSSSGILTLTRKNVVALLDLADGGIVWRQQLEEDDPVVSFHLHEEDVLLLSGPGGSTARLLSLSTGHVKWERPLLHPAHSRLTTPVHLGTDVAFVDSSEGSKSVVVLSEGRRVTRLRLDDGAVMWSMEAPGAGDTILFKQLLVLGSSVHILGLHSSIASQTLITSTLDLSTSIPKGDLGQIPSIVQLPDQALIASSNVQGQAKAIWTEHGRIRTVSIQENGSIGATKDLMPGKGKVYDSIIDVGVRSKGIVLGRRSDGGVDVLSIAEGKKIDEFELSETSPDRSESVYSAAHTARGVLINRVYWSFNMAVGAAQTIHIPNIQSTDVITSGFTFNYDTIAHGVLLHAAVSSFLDDKQLPTLVLTTSNGAIQRMNLNSPGWVREESLADIRGVRFIELGEPEVEEVREVLAEEGFVGRLTRHIAEIKDLPGYLIRFAKRLTSASYTSAIKITPLNSTHLHRDQFGFQKLLVAVTGNGKLFALDSSNGATVWSRNLGLTSEKGAELDVQGLWTVRDGEGGREPMLAVLATKTVDDSVATVAFHIDAYTGRVAGEVDPTYHLSLGKTLFAGKPQSSFILPFQNCGTKAQVLAVVDDDETLHIFPSCKKVAASISEISDKIFYSATARSIDGTVLTGRIPSSATNGTSFNTAAVWSHPFSRDEILVDSRPVQFDAIASFGRVLGDKSTLYKYLNPHLTVISTFTASEEGVATPTGTGTGRVYVLDSTSGRVVYSTSIDGVVEKGGVKAAMVENWLIFTWLDQRGWKLGSVELYEETESKGVTPSQSSFEEQQIKAFSQTFILPMGVNSLGFTTSKAGITTKELIVVNHKNQVTSIHRRLLDPRRPVGKPSSRDKEEMLIPYEAMIPVGAKQVVSHSYEVLGAKYIVSSPALVESTSLLLAYGLDIFLTRGLTPSGTFDILSDSFNKAQLLLTLGVLSVGIFVAGPAVQRKGLKMKWY</sequence>
<keyword evidence="10" id="KW-0325">Glycoprotein</keyword>
<dbReference type="InterPro" id="IPR015943">
    <property type="entry name" value="WD40/YVTN_repeat-like_dom_sf"/>
</dbReference>
<dbReference type="InterPro" id="IPR011678">
    <property type="entry name" value="EMC1_C"/>
</dbReference>
<keyword evidence="5 11" id="KW-0812">Transmembrane</keyword>
<evidence type="ECO:0000256" key="9">
    <source>
        <dbReference type="ARBA" id="ARBA00023136"/>
    </source>
</evidence>
<evidence type="ECO:0000256" key="11">
    <source>
        <dbReference type="SAM" id="Phobius"/>
    </source>
</evidence>
<dbReference type="Pfam" id="PF25293">
    <property type="entry name" value="Beta-prop_EMC1_N"/>
    <property type="match status" value="1"/>
</dbReference>
<dbReference type="InterPro" id="IPR011047">
    <property type="entry name" value="Quinoprotein_ADH-like_sf"/>
</dbReference>
<evidence type="ECO:0000259" key="13">
    <source>
        <dbReference type="Pfam" id="PF07774"/>
    </source>
</evidence>
<evidence type="ECO:0000256" key="8">
    <source>
        <dbReference type="ARBA" id="ARBA00022989"/>
    </source>
</evidence>
<feature type="domain" description="ER membrane protein complex subunit 1 C-terminal" evidence="13">
    <location>
        <begin position="815"/>
        <end position="1019"/>
    </location>
</feature>
<protein>
    <recommendedName>
        <fullName evidence="4">ER membrane protein complex subunit 1</fullName>
    </recommendedName>
</protein>
<dbReference type="Pfam" id="PF07774">
    <property type="entry name" value="EMC1_C"/>
    <property type="match status" value="1"/>
</dbReference>